<evidence type="ECO:0000313" key="3">
    <source>
        <dbReference type="Proteomes" id="UP000789342"/>
    </source>
</evidence>
<feature type="non-terminal residue" evidence="2">
    <location>
        <position position="99"/>
    </location>
</feature>
<dbReference type="AlphaFoldDB" id="A0A9N9BZW2"/>
<dbReference type="EMBL" id="CAJVPV010005202">
    <property type="protein sequence ID" value="CAG8586712.1"/>
    <property type="molecule type" value="Genomic_DNA"/>
</dbReference>
<comment type="caution">
    <text evidence="2">The sequence shown here is derived from an EMBL/GenBank/DDBJ whole genome shotgun (WGS) entry which is preliminary data.</text>
</comment>
<evidence type="ECO:0000256" key="1">
    <source>
        <dbReference type="SAM" id="Phobius"/>
    </source>
</evidence>
<reference evidence="2" key="1">
    <citation type="submission" date="2021-06" db="EMBL/GenBank/DDBJ databases">
        <authorList>
            <person name="Kallberg Y."/>
            <person name="Tangrot J."/>
            <person name="Rosling A."/>
        </authorList>
    </citation>
    <scope>NUCLEOTIDE SEQUENCE</scope>
    <source>
        <strain evidence="2">CL551</strain>
    </source>
</reference>
<keyword evidence="1" id="KW-0472">Membrane</keyword>
<keyword evidence="1" id="KW-1133">Transmembrane helix</keyword>
<name>A0A9N9BZW2_9GLOM</name>
<dbReference type="Proteomes" id="UP000789342">
    <property type="component" value="Unassembled WGS sequence"/>
</dbReference>
<sequence length="99" mass="11971">MIESIEVREYSNYYDAGVMRAHYYNKTYSEDEGPIPEYLKDSRFGIKFYAIFWLSSLSIYGNFYFLLFPRKIMIDTVINIRISHFFRHYSWSTANMSSR</sequence>
<protein>
    <submittedName>
        <fullName evidence="2">9922_t:CDS:1</fullName>
    </submittedName>
</protein>
<gene>
    <name evidence="2" type="ORF">AMORRO_LOCUS7163</name>
</gene>
<feature type="transmembrane region" description="Helical" evidence="1">
    <location>
        <begin position="48"/>
        <end position="68"/>
    </location>
</feature>
<accession>A0A9N9BZW2</accession>
<keyword evidence="3" id="KW-1185">Reference proteome</keyword>
<proteinExistence type="predicted"/>
<keyword evidence="1" id="KW-0812">Transmembrane</keyword>
<evidence type="ECO:0000313" key="2">
    <source>
        <dbReference type="EMBL" id="CAG8586712.1"/>
    </source>
</evidence>
<organism evidence="2 3">
    <name type="scientific">Acaulospora morrowiae</name>
    <dbReference type="NCBI Taxonomy" id="94023"/>
    <lineage>
        <taxon>Eukaryota</taxon>
        <taxon>Fungi</taxon>
        <taxon>Fungi incertae sedis</taxon>
        <taxon>Mucoromycota</taxon>
        <taxon>Glomeromycotina</taxon>
        <taxon>Glomeromycetes</taxon>
        <taxon>Diversisporales</taxon>
        <taxon>Acaulosporaceae</taxon>
        <taxon>Acaulospora</taxon>
    </lineage>
</organism>